<accession>A0AA48H7K8</accession>
<proteinExistence type="inferred from homology"/>
<dbReference type="HAMAP" id="MF_00171">
    <property type="entry name" value="TruA"/>
    <property type="match status" value="1"/>
</dbReference>
<feature type="active site" description="Nucleophile" evidence="4 5">
    <location>
        <position position="68"/>
    </location>
</feature>
<dbReference type="PIRSF" id="PIRSF001430">
    <property type="entry name" value="tRNA_psdUrid_synth"/>
    <property type="match status" value="1"/>
</dbReference>
<dbReference type="KEGG" id="msil:METEAL_24220"/>
<dbReference type="InterPro" id="IPR020103">
    <property type="entry name" value="PsdUridine_synth_cat_dom_sf"/>
</dbReference>
<evidence type="ECO:0000256" key="3">
    <source>
        <dbReference type="ARBA" id="ARBA00023235"/>
    </source>
</evidence>
<comment type="function">
    <text evidence="4">Formation of pseudouridine at positions 38, 39 and 40 in the anticodon stem and loop of transfer RNAs.</text>
</comment>
<dbReference type="EC" id="5.4.99.12" evidence="4"/>
<evidence type="ECO:0000313" key="9">
    <source>
        <dbReference type="EMBL" id="BDU73248.1"/>
    </source>
</evidence>
<evidence type="ECO:0000313" key="10">
    <source>
        <dbReference type="Proteomes" id="UP001238179"/>
    </source>
</evidence>
<evidence type="ECO:0000256" key="6">
    <source>
        <dbReference type="PIRSR" id="PIRSR001430-2"/>
    </source>
</evidence>
<comment type="similarity">
    <text evidence="1 4 7">Belongs to the tRNA pseudouridine synthase TruA family.</text>
</comment>
<evidence type="ECO:0000256" key="5">
    <source>
        <dbReference type="PIRSR" id="PIRSR001430-1"/>
    </source>
</evidence>
<dbReference type="CDD" id="cd02570">
    <property type="entry name" value="PseudoU_synth_EcTruA"/>
    <property type="match status" value="1"/>
</dbReference>
<dbReference type="RefSeq" id="WP_316411895.1">
    <property type="nucleotide sequence ID" value="NZ_AP027080.1"/>
</dbReference>
<evidence type="ECO:0000256" key="7">
    <source>
        <dbReference type="RuleBase" id="RU003792"/>
    </source>
</evidence>
<dbReference type="InterPro" id="IPR001406">
    <property type="entry name" value="PsdUridine_synth_TruA"/>
</dbReference>
<dbReference type="AlphaFoldDB" id="A0AA48H7K8"/>
<dbReference type="Gene3D" id="3.30.70.660">
    <property type="entry name" value="Pseudouridine synthase I, catalytic domain, C-terminal subdomain"/>
    <property type="match status" value="1"/>
</dbReference>
<sequence length="278" mass="30192">MRPPKGLAPRAGGYRLLVEYDGSRFQGWQKQGPKQTAQGVRTVAGTLERVLQEAGLTVSTLGGSGRTDAGVHALGQVAHLHLSGTNPKYWELQRILDEGLPGDVAVRAVNPCPAGFHARHEATARTYLYQLSLRRTAFAKPYVWWVKAPLDPQRLQEAWAAFRGNHDLGAFADLAKGEDPRCQIHATDFLQDGALILLRVTAGHFLHKQVRRMVGAAVLCALGKEKVERIARDLAAPTPEANLFWGAAAAPAAGLFLEHVHYPGGADLAPLRAETRVL</sequence>
<keyword evidence="3 4" id="KW-0413">Isomerase</keyword>
<evidence type="ECO:0000256" key="1">
    <source>
        <dbReference type="ARBA" id="ARBA00009375"/>
    </source>
</evidence>
<dbReference type="SUPFAM" id="SSF55120">
    <property type="entry name" value="Pseudouridine synthase"/>
    <property type="match status" value="1"/>
</dbReference>
<keyword evidence="10" id="KW-1185">Reference proteome</keyword>
<reference evidence="10" key="1">
    <citation type="journal article" date="2023" name="Int. J. Syst. Evol. Microbiol.">
        <title>Mesoterricola silvestris gen. nov., sp. nov., Mesoterricola sediminis sp. nov., Geothrix oryzae sp. nov., Geothrix edaphica sp. nov., Geothrix rubra sp. nov., and Geothrix limicola sp. nov., six novel members of Acidobacteriota isolated from soils.</title>
        <authorList>
            <person name="Itoh H."/>
            <person name="Sugisawa Y."/>
            <person name="Mise K."/>
            <person name="Xu Z."/>
            <person name="Kuniyasu M."/>
            <person name="Ushijima N."/>
            <person name="Kawano K."/>
            <person name="Kobayashi E."/>
            <person name="Shiratori Y."/>
            <person name="Masuda Y."/>
            <person name="Senoo K."/>
        </authorList>
    </citation>
    <scope>NUCLEOTIDE SEQUENCE [LARGE SCALE GENOMIC DNA]</scope>
    <source>
        <strain evidence="10">W79</strain>
    </source>
</reference>
<dbReference type="EMBL" id="AP027080">
    <property type="protein sequence ID" value="BDU73248.1"/>
    <property type="molecule type" value="Genomic_DNA"/>
</dbReference>
<evidence type="ECO:0000256" key="2">
    <source>
        <dbReference type="ARBA" id="ARBA00022694"/>
    </source>
</evidence>
<dbReference type="Pfam" id="PF01416">
    <property type="entry name" value="PseudoU_synth_1"/>
    <property type="match status" value="2"/>
</dbReference>
<comment type="catalytic activity">
    <reaction evidence="4 7">
        <text>uridine(38/39/40) in tRNA = pseudouridine(38/39/40) in tRNA</text>
        <dbReference type="Rhea" id="RHEA:22376"/>
        <dbReference type="Rhea" id="RHEA-COMP:10085"/>
        <dbReference type="Rhea" id="RHEA-COMP:10087"/>
        <dbReference type="ChEBI" id="CHEBI:65314"/>
        <dbReference type="ChEBI" id="CHEBI:65315"/>
        <dbReference type="EC" id="5.4.99.12"/>
    </reaction>
</comment>
<organism evidence="9 10">
    <name type="scientific">Mesoterricola silvestris</name>
    <dbReference type="NCBI Taxonomy" id="2927979"/>
    <lineage>
        <taxon>Bacteria</taxon>
        <taxon>Pseudomonadati</taxon>
        <taxon>Acidobacteriota</taxon>
        <taxon>Holophagae</taxon>
        <taxon>Holophagales</taxon>
        <taxon>Holophagaceae</taxon>
        <taxon>Mesoterricola</taxon>
    </lineage>
</organism>
<dbReference type="InterPro" id="IPR020095">
    <property type="entry name" value="PsdUridine_synth_TruA_C"/>
</dbReference>
<protein>
    <recommendedName>
        <fullName evidence="4">tRNA pseudouridine synthase A</fullName>
        <ecNumber evidence="4">5.4.99.12</ecNumber>
    </recommendedName>
    <alternativeName>
        <fullName evidence="4">tRNA pseudouridine(38-40) synthase</fullName>
    </alternativeName>
    <alternativeName>
        <fullName evidence="4">tRNA pseudouridylate synthase I</fullName>
    </alternativeName>
    <alternativeName>
        <fullName evidence="4">tRNA-uridine isomerase I</fullName>
    </alternativeName>
</protein>
<evidence type="ECO:0000259" key="8">
    <source>
        <dbReference type="Pfam" id="PF01416"/>
    </source>
</evidence>
<dbReference type="InterPro" id="IPR020097">
    <property type="entry name" value="PsdUridine_synth_TruA_a/b_dom"/>
</dbReference>
<feature type="domain" description="Pseudouridine synthase I TruA alpha/beta" evidence="8">
    <location>
        <begin position="18"/>
        <end position="119"/>
    </location>
</feature>
<feature type="domain" description="Pseudouridine synthase I TruA alpha/beta" evidence="8">
    <location>
        <begin position="159"/>
        <end position="263"/>
    </location>
</feature>
<dbReference type="PANTHER" id="PTHR11142">
    <property type="entry name" value="PSEUDOURIDYLATE SYNTHASE"/>
    <property type="match status" value="1"/>
</dbReference>
<dbReference type="GO" id="GO:0031119">
    <property type="term" value="P:tRNA pseudouridine synthesis"/>
    <property type="evidence" value="ECO:0007669"/>
    <property type="project" value="UniProtKB-UniRule"/>
</dbReference>
<gene>
    <name evidence="9" type="primary">truA_2</name>
    <name evidence="4" type="synonym">truA</name>
    <name evidence="9" type="ORF">METEAL_24220</name>
</gene>
<dbReference type="Proteomes" id="UP001238179">
    <property type="component" value="Chromosome"/>
</dbReference>
<comment type="caution">
    <text evidence="4">Lacks conserved residue(s) required for the propagation of feature annotation.</text>
</comment>
<dbReference type="InterPro" id="IPR020094">
    <property type="entry name" value="TruA/RsuA/RluB/E/F_N"/>
</dbReference>
<dbReference type="Gene3D" id="3.30.70.580">
    <property type="entry name" value="Pseudouridine synthase I, catalytic domain, N-terminal subdomain"/>
    <property type="match status" value="1"/>
</dbReference>
<dbReference type="GO" id="GO:0160147">
    <property type="term" value="F:tRNA pseudouridine(38-40) synthase activity"/>
    <property type="evidence" value="ECO:0007669"/>
    <property type="project" value="UniProtKB-EC"/>
</dbReference>
<comment type="subunit">
    <text evidence="4">Homodimer.</text>
</comment>
<evidence type="ECO:0000256" key="4">
    <source>
        <dbReference type="HAMAP-Rule" id="MF_00171"/>
    </source>
</evidence>
<feature type="binding site" evidence="4 6">
    <location>
        <position position="127"/>
    </location>
    <ligand>
        <name>substrate</name>
    </ligand>
</feature>
<name>A0AA48H7K8_9BACT</name>
<dbReference type="PANTHER" id="PTHR11142:SF0">
    <property type="entry name" value="TRNA PSEUDOURIDINE SYNTHASE-LIKE 1"/>
    <property type="match status" value="1"/>
</dbReference>
<keyword evidence="2 4" id="KW-0819">tRNA processing</keyword>
<dbReference type="GO" id="GO:0003723">
    <property type="term" value="F:RNA binding"/>
    <property type="evidence" value="ECO:0007669"/>
    <property type="project" value="InterPro"/>
</dbReference>